<proteinExistence type="predicted"/>
<feature type="region of interest" description="Disordered" evidence="3">
    <location>
        <begin position="59"/>
        <end position="80"/>
    </location>
</feature>
<reference evidence="5 6" key="1">
    <citation type="journal article" date="2013" name="BMC Genomics">
        <title>Reconstruction of the lipid metabolism for the microalga Monoraphidium neglectum from its genome sequence reveals characteristics suitable for biofuel production.</title>
        <authorList>
            <person name="Bogen C."/>
            <person name="Al-Dilaimi A."/>
            <person name="Albersmeier A."/>
            <person name="Wichmann J."/>
            <person name="Grundmann M."/>
            <person name="Rupp O."/>
            <person name="Lauersen K.J."/>
            <person name="Blifernez-Klassen O."/>
            <person name="Kalinowski J."/>
            <person name="Goesmann A."/>
            <person name="Mussgnug J.H."/>
            <person name="Kruse O."/>
        </authorList>
    </citation>
    <scope>NUCLEOTIDE SEQUENCE [LARGE SCALE GENOMIC DNA]</scope>
    <source>
        <strain evidence="5 6">SAG 48.87</strain>
    </source>
</reference>
<dbReference type="KEGG" id="mng:MNEG_9514"/>
<dbReference type="STRING" id="145388.A0A0D2M4G0"/>
<evidence type="ECO:0000256" key="2">
    <source>
        <dbReference type="ARBA" id="ARBA00023004"/>
    </source>
</evidence>
<gene>
    <name evidence="5" type="ORF">MNEG_9514</name>
</gene>
<dbReference type="RefSeq" id="XP_013897464.1">
    <property type="nucleotide sequence ID" value="XM_014042010.1"/>
</dbReference>
<evidence type="ECO:0000256" key="3">
    <source>
        <dbReference type="SAM" id="MobiDB-lite"/>
    </source>
</evidence>
<keyword evidence="6" id="KW-1185">Reference proteome</keyword>
<evidence type="ECO:0000313" key="6">
    <source>
        <dbReference type="Proteomes" id="UP000054498"/>
    </source>
</evidence>
<protein>
    <submittedName>
        <fullName evidence="5">Prolyl 4-hydroxylase</fullName>
        <ecNumber evidence="5">1.14.11.2</ecNumber>
    </submittedName>
</protein>
<dbReference type="GO" id="GO:0004656">
    <property type="term" value="F:procollagen-proline 4-dioxygenase activity"/>
    <property type="evidence" value="ECO:0007669"/>
    <property type="project" value="UniProtKB-EC"/>
</dbReference>
<keyword evidence="1" id="KW-0479">Metal-binding</keyword>
<dbReference type="Gene3D" id="2.60.120.620">
    <property type="entry name" value="q2cbj1_9rhob like domain"/>
    <property type="match status" value="1"/>
</dbReference>
<dbReference type="GO" id="GO:0005783">
    <property type="term" value="C:endoplasmic reticulum"/>
    <property type="evidence" value="ECO:0007669"/>
    <property type="project" value="TreeGrafter"/>
</dbReference>
<dbReference type="GO" id="GO:0046872">
    <property type="term" value="F:metal ion binding"/>
    <property type="evidence" value="ECO:0007669"/>
    <property type="project" value="UniProtKB-KW"/>
</dbReference>
<evidence type="ECO:0000256" key="1">
    <source>
        <dbReference type="ARBA" id="ARBA00022723"/>
    </source>
</evidence>
<dbReference type="InterPro" id="IPR045054">
    <property type="entry name" value="P4HA-like"/>
</dbReference>
<keyword evidence="5" id="KW-0560">Oxidoreductase</keyword>
<name>A0A0D2M4G0_9CHLO</name>
<dbReference type="EC" id="1.14.11.2" evidence="5"/>
<dbReference type="Pfam" id="PF13640">
    <property type="entry name" value="2OG-FeII_Oxy_3"/>
    <property type="match status" value="1"/>
</dbReference>
<dbReference type="InterPro" id="IPR044862">
    <property type="entry name" value="Pro_4_hyd_alph_FE2OG_OXY"/>
</dbReference>
<dbReference type="PANTHER" id="PTHR10869:SF238">
    <property type="entry name" value="PROLYL 4-HYDROXYLASE 6-RELATED"/>
    <property type="match status" value="1"/>
</dbReference>
<feature type="domain" description="Prolyl 4-hydroxylase alpha subunit Fe(2+) 2OG dioxygenase" evidence="4">
    <location>
        <begin position="10"/>
        <end position="79"/>
    </location>
</feature>
<evidence type="ECO:0000259" key="4">
    <source>
        <dbReference type="Pfam" id="PF13640"/>
    </source>
</evidence>
<keyword evidence="2" id="KW-0408">Iron</keyword>
<dbReference type="PANTHER" id="PTHR10869">
    <property type="entry name" value="PROLYL 4-HYDROXYLASE ALPHA SUBUNIT"/>
    <property type="match status" value="1"/>
</dbReference>
<sequence>MLPVENQEGLQVLRYVNGQEYQAHYDFFWDKKNQDPREGGQRIVTALMFLATPEEGGETVFPDAEVQSPPDPSFSPCARKGLVNKPYKGDMLM</sequence>
<dbReference type="OrthoDB" id="420380at2759"/>
<evidence type="ECO:0000313" key="5">
    <source>
        <dbReference type="EMBL" id="KIY98444.1"/>
    </source>
</evidence>
<dbReference type="AlphaFoldDB" id="A0A0D2M4G0"/>
<dbReference type="Proteomes" id="UP000054498">
    <property type="component" value="Unassembled WGS sequence"/>
</dbReference>
<accession>A0A0D2M4G0</accession>
<dbReference type="EMBL" id="KK102183">
    <property type="protein sequence ID" value="KIY98444.1"/>
    <property type="molecule type" value="Genomic_DNA"/>
</dbReference>
<dbReference type="GeneID" id="25742389"/>
<organism evidence="5 6">
    <name type="scientific">Monoraphidium neglectum</name>
    <dbReference type="NCBI Taxonomy" id="145388"/>
    <lineage>
        <taxon>Eukaryota</taxon>
        <taxon>Viridiplantae</taxon>
        <taxon>Chlorophyta</taxon>
        <taxon>core chlorophytes</taxon>
        <taxon>Chlorophyceae</taxon>
        <taxon>CS clade</taxon>
        <taxon>Sphaeropleales</taxon>
        <taxon>Selenastraceae</taxon>
        <taxon>Monoraphidium</taxon>
    </lineage>
</organism>